<dbReference type="GO" id="GO:0006935">
    <property type="term" value="P:chemotaxis"/>
    <property type="evidence" value="ECO:0007669"/>
    <property type="project" value="InterPro"/>
</dbReference>
<accession>A0A143HAX3</accession>
<feature type="domain" description="CheW-like" evidence="1">
    <location>
        <begin position="1"/>
        <end position="138"/>
    </location>
</feature>
<dbReference type="RefSeq" id="WP_066786751.1">
    <property type="nucleotide sequence ID" value="NZ_CP014806.1"/>
</dbReference>
<dbReference type="OrthoDB" id="9787997at2"/>
<dbReference type="SUPFAM" id="SSF50341">
    <property type="entry name" value="CheW-like"/>
    <property type="match status" value="1"/>
</dbReference>
<dbReference type="InterPro" id="IPR036061">
    <property type="entry name" value="CheW-like_dom_sf"/>
</dbReference>
<dbReference type="InterPro" id="IPR002545">
    <property type="entry name" value="CheW-lke_dom"/>
</dbReference>
<dbReference type="Gene3D" id="2.30.30.40">
    <property type="entry name" value="SH3 Domains"/>
    <property type="match status" value="1"/>
</dbReference>
<dbReference type="STRING" id="241244.ATY39_05075"/>
<dbReference type="GO" id="GO:0007165">
    <property type="term" value="P:signal transduction"/>
    <property type="evidence" value="ECO:0007669"/>
    <property type="project" value="InterPro"/>
</dbReference>
<dbReference type="AlphaFoldDB" id="A0A143HAX3"/>
<dbReference type="EMBL" id="CP014806">
    <property type="protein sequence ID" value="AMW98877.1"/>
    <property type="molecule type" value="Genomic_DNA"/>
</dbReference>
<dbReference type="KEGG" id="rst:ATY39_05075"/>
<keyword evidence="3" id="KW-1185">Reference proteome</keyword>
<organism evidence="2 3">
    <name type="scientific">Rummeliibacillus stabekisii</name>
    <dbReference type="NCBI Taxonomy" id="241244"/>
    <lineage>
        <taxon>Bacteria</taxon>
        <taxon>Bacillati</taxon>
        <taxon>Bacillota</taxon>
        <taxon>Bacilli</taxon>
        <taxon>Bacillales</taxon>
        <taxon>Caryophanaceae</taxon>
        <taxon>Rummeliibacillus</taxon>
    </lineage>
</organism>
<evidence type="ECO:0000259" key="1">
    <source>
        <dbReference type="PROSITE" id="PS50851"/>
    </source>
</evidence>
<evidence type="ECO:0000313" key="3">
    <source>
        <dbReference type="Proteomes" id="UP000076021"/>
    </source>
</evidence>
<dbReference type="PANTHER" id="PTHR22617">
    <property type="entry name" value="CHEMOTAXIS SENSOR HISTIDINE KINASE-RELATED"/>
    <property type="match status" value="1"/>
</dbReference>
<evidence type="ECO:0000313" key="2">
    <source>
        <dbReference type="EMBL" id="AMW98877.1"/>
    </source>
</evidence>
<protein>
    <submittedName>
        <fullName evidence="2">Chemotaxis protein CheW</fullName>
    </submittedName>
</protein>
<dbReference type="Pfam" id="PF01584">
    <property type="entry name" value="CheW"/>
    <property type="match status" value="1"/>
</dbReference>
<dbReference type="InterPro" id="IPR039315">
    <property type="entry name" value="CheW"/>
</dbReference>
<dbReference type="Proteomes" id="UP000076021">
    <property type="component" value="Chromosome"/>
</dbReference>
<dbReference type="CDD" id="cd00588">
    <property type="entry name" value="CheW_like"/>
    <property type="match status" value="1"/>
</dbReference>
<dbReference type="SMART" id="SM00260">
    <property type="entry name" value="CheW"/>
    <property type="match status" value="1"/>
</dbReference>
<reference evidence="2 3" key="1">
    <citation type="journal article" date="2016" name="Genome Announc.">
        <title>Whole-Genome Sequence of Rummeliibacillus stabekisii Strain PP9 Isolated from Antarctic Soil.</title>
        <authorList>
            <person name="da Mota F.F."/>
            <person name="Vollu R.E."/>
            <person name="Jurelevicius D."/>
            <person name="Seldin L."/>
        </authorList>
    </citation>
    <scope>NUCLEOTIDE SEQUENCE [LARGE SCALE GENOMIC DNA]</scope>
    <source>
        <strain evidence="2 3">PP9</strain>
    </source>
</reference>
<dbReference type="Gene3D" id="2.40.50.180">
    <property type="entry name" value="CheA-289, Domain 4"/>
    <property type="match status" value="1"/>
</dbReference>
<sequence>MKVIVFSCGKEEYAVPVERVDAIEKAEHITPIPHLPDYLVGFSKIRGELRPILDCERILYQRNADLSTAKVIVIQSDELIFGLMVADAKEILDIEESALKQVGLVNYAKTQFFEAVANLDDRLITLISPDVLVDTLEGIKDIKAYLQHLKDEEVQI</sequence>
<dbReference type="PANTHER" id="PTHR22617:SF23">
    <property type="entry name" value="CHEMOTAXIS PROTEIN CHEW"/>
    <property type="match status" value="1"/>
</dbReference>
<dbReference type="PROSITE" id="PS50851">
    <property type="entry name" value="CHEW"/>
    <property type="match status" value="1"/>
</dbReference>
<reference evidence="3" key="2">
    <citation type="submission" date="2016-03" db="EMBL/GenBank/DDBJ databases">
        <authorList>
            <person name="Ploux O."/>
        </authorList>
    </citation>
    <scope>NUCLEOTIDE SEQUENCE [LARGE SCALE GENOMIC DNA]</scope>
    <source>
        <strain evidence="3">PP9</strain>
    </source>
</reference>
<name>A0A143HAX3_9BACL</name>
<dbReference type="GO" id="GO:0005829">
    <property type="term" value="C:cytosol"/>
    <property type="evidence" value="ECO:0007669"/>
    <property type="project" value="TreeGrafter"/>
</dbReference>
<gene>
    <name evidence="2" type="ORF">ATY39_05075</name>
</gene>
<proteinExistence type="predicted"/>